<dbReference type="KEGG" id="psco:LY89DRAFT_753803"/>
<dbReference type="InParanoid" id="A0A194WZ58"/>
<evidence type="ECO:0000256" key="9">
    <source>
        <dbReference type="SAM" id="Phobius"/>
    </source>
</evidence>
<feature type="binding site" description="axial binding residue" evidence="8">
    <location>
        <position position="461"/>
    </location>
    <ligand>
        <name>heme</name>
        <dbReference type="ChEBI" id="CHEBI:30413"/>
    </ligand>
    <ligandPart>
        <name>Fe</name>
        <dbReference type="ChEBI" id="CHEBI:18248"/>
    </ligandPart>
</feature>
<dbReference type="InterPro" id="IPR001128">
    <property type="entry name" value="Cyt_P450"/>
</dbReference>
<dbReference type="GO" id="GO:0020037">
    <property type="term" value="F:heme binding"/>
    <property type="evidence" value="ECO:0007669"/>
    <property type="project" value="InterPro"/>
</dbReference>
<name>A0A194WZ58_MOLSC</name>
<sequence>MFGHLLLIGFTAIICYIIGNVVYNLYFSPLAKFPGPFWAKVSALPNFYHAMTGYRHIWLWQCHQVYGNVFRFHPNGVLSTSPNAYPIIYGAKANVKKGKFYEVWPRNVQNLNTLSTVDKEVHARKRRILNGVFSEKAVRAAESFIIRHVDRWCELLVDNTSSGWSEPQNMTTLAESLTFDIMGDLSFGKSFEIKEKKENPFKIIPHTISGYMQFIYPITQSPMLNLWVWLKPRGLDNIFQHLTPKEVRDYYDFVDANVLERTKEEEEAQLKALDEENVRKDMFHYLFTAKNPETGEAALSPEELNGEANLLIIAGADTTSTALCSFFFYISRSSLAYNKVVREMRETFDSVDEITGGTKLSSCQYLRACLDEAMRMTPAGPSEMIREVLPGGIEVDGKFIPGGVMIGIAHWAILHSEEVYGDPSVYRPERWIVDEATGVTAEDVALAQSAFQPFSMGFGNCVGQKLAILELLITIGRTLYRMDVRPAPGSILGQGALELEWGMRSKDHFKVKDAYITIKDGPLVQFKKRGS</sequence>
<keyword evidence="5" id="KW-0560">Oxidoreductase</keyword>
<dbReference type="STRING" id="149040.A0A194WZ58"/>
<keyword evidence="11" id="KW-1185">Reference proteome</keyword>
<dbReference type="RefSeq" id="XP_018067598.1">
    <property type="nucleotide sequence ID" value="XM_018221292.1"/>
</dbReference>
<dbReference type="GO" id="GO:0004497">
    <property type="term" value="F:monooxygenase activity"/>
    <property type="evidence" value="ECO:0007669"/>
    <property type="project" value="UniProtKB-KW"/>
</dbReference>
<accession>A0A194WZ58</accession>
<dbReference type="GeneID" id="28831018"/>
<comment type="cofactor">
    <cofactor evidence="1 8">
        <name>heme</name>
        <dbReference type="ChEBI" id="CHEBI:30413"/>
    </cofactor>
</comment>
<keyword evidence="6 8" id="KW-0408">Iron</keyword>
<dbReference type="EMBL" id="KQ947422">
    <property type="protein sequence ID" value="KUJ13243.1"/>
    <property type="molecule type" value="Genomic_DNA"/>
</dbReference>
<keyword evidence="3 8" id="KW-0349">Heme</keyword>
<dbReference type="Proteomes" id="UP000070700">
    <property type="component" value="Unassembled WGS sequence"/>
</dbReference>
<keyword evidence="9" id="KW-0472">Membrane</keyword>
<protein>
    <submittedName>
        <fullName evidence="10">Benzoate 4-monooxygenase cytochrome P450</fullName>
    </submittedName>
</protein>
<dbReference type="InterPro" id="IPR050121">
    <property type="entry name" value="Cytochrome_P450_monoxygenase"/>
</dbReference>
<evidence type="ECO:0000256" key="3">
    <source>
        <dbReference type="ARBA" id="ARBA00022617"/>
    </source>
</evidence>
<evidence type="ECO:0000256" key="8">
    <source>
        <dbReference type="PIRSR" id="PIRSR602401-1"/>
    </source>
</evidence>
<organism evidence="10 11">
    <name type="scientific">Mollisia scopiformis</name>
    <name type="common">Conifer needle endophyte fungus</name>
    <name type="synonym">Phialocephala scopiformis</name>
    <dbReference type="NCBI Taxonomy" id="149040"/>
    <lineage>
        <taxon>Eukaryota</taxon>
        <taxon>Fungi</taxon>
        <taxon>Dikarya</taxon>
        <taxon>Ascomycota</taxon>
        <taxon>Pezizomycotina</taxon>
        <taxon>Leotiomycetes</taxon>
        <taxon>Helotiales</taxon>
        <taxon>Mollisiaceae</taxon>
        <taxon>Mollisia</taxon>
    </lineage>
</organism>
<evidence type="ECO:0000256" key="1">
    <source>
        <dbReference type="ARBA" id="ARBA00001971"/>
    </source>
</evidence>
<keyword evidence="9" id="KW-1133">Transmembrane helix</keyword>
<dbReference type="Pfam" id="PF00067">
    <property type="entry name" value="p450"/>
    <property type="match status" value="1"/>
</dbReference>
<dbReference type="Gene3D" id="1.10.630.10">
    <property type="entry name" value="Cytochrome P450"/>
    <property type="match status" value="1"/>
</dbReference>
<evidence type="ECO:0000313" key="10">
    <source>
        <dbReference type="EMBL" id="KUJ13243.1"/>
    </source>
</evidence>
<dbReference type="GO" id="GO:0005506">
    <property type="term" value="F:iron ion binding"/>
    <property type="evidence" value="ECO:0007669"/>
    <property type="project" value="InterPro"/>
</dbReference>
<dbReference type="PANTHER" id="PTHR24305:SF237">
    <property type="entry name" value="CYTOCHROME P450 MONOOXYGENASE ATNE-RELATED"/>
    <property type="match status" value="1"/>
</dbReference>
<dbReference type="SUPFAM" id="SSF48264">
    <property type="entry name" value="Cytochrome P450"/>
    <property type="match status" value="1"/>
</dbReference>
<dbReference type="CDD" id="cd11061">
    <property type="entry name" value="CYP67-like"/>
    <property type="match status" value="1"/>
</dbReference>
<evidence type="ECO:0000256" key="5">
    <source>
        <dbReference type="ARBA" id="ARBA00023002"/>
    </source>
</evidence>
<dbReference type="PANTHER" id="PTHR24305">
    <property type="entry name" value="CYTOCHROME P450"/>
    <property type="match status" value="1"/>
</dbReference>
<evidence type="ECO:0000256" key="2">
    <source>
        <dbReference type="ARBA" id="ARBA00010617"/>
    </source>
</evidence>
<evidence type="ECO:0000313" key="11">
    <source>
        <dbReference type="Proteomes" id="UP000070700"/>
    </source>
</evidence>
<evidence type="ECO:0000256" key="7">
    <source>
        <dbReference type="ARBA" id="ARBA00023033"/>
    </source>
</evidence>
<feature type="transmembrane region" description="Helical" evidence="9">
    <location>
        <begin position="6"/>
        <end position="26"/>
    </location>
</feature>
<evidence type="ECO:0000256" key="4">
    <source>
        <dbReference type="ARBA" id="ARBA00022723"/>
    </source>
</evidence>
<keyword evidence="9" id="KW-0812">Transmembrane</keyword>
<dbReference type="PRINTS" id="PR00385">
    <property type="entry name" value="P450"/>
</dbReference>
<gene>
    <name evidence="10" type="ORF">LY89DRAFT_753803</name>
</gene>
<evidence type="ECO:0000256" key="6">
    <source>
        <dbReference type="ARBA" id="ARBA00023004"/>
    </source>
</evidence>
<dbReference type="OrthoDB" id="1470350at2759"/>
<reference evidence="10 11" key="1">
    <citation type="submission" date="2015-10" db="EMBL/GenBank/DDBJ databases">
        <title>Full genome of DAOMC 229536 Phialocephala scopiformis, a fungal endophyte of spruce producing the potent anti-insectan compound rugulosin.</title>
        <authorList>
            <consortium name="DOE Joint Genome Institute"/>
            <person name="Walker A.K."/>
            <person name="Frasz S.L."/>
            <person name="Seifert K.A."/>
            <person name="Miller J.D."/>
            <person name="Mondo S.J."/>
            <person name="Labutti K."/>
            <person name="Lipzen A."/>
            <person name="Dockter R."/>
            <person name="Kennedy M."/>
            <person name="Grigoriev I.V."/>
            <person name="Spatafora J.W."/>
        </authorList>
    </citation>
    <scope>NUCLEOTIDE SEQUENCE [LARGE SCALE GENOMIC DNA]</scope>
    <source>
        <strain evidence="10 11">CBS 120377</strain>
    </source>
</reference>
<keyword evidence="4 8" id="KW-0479">Metal-binding</keyword>
<dbReference type="InterPro" id="IPR036396">
    <property type="entry name" value="Cyt_P450_sf"/>
</dbReference>
<dbReference type="GO" id="GO:0016705">
    <property type="term" value="F:oxidoreductase activity, acting on paired donors, with incorporation or reduction of molecular oxygen"/>
    <property type="evidence" value="ECO:0007669"/>
    <property type="project" value="InterPro"/>
</dbReference>
<dbReference type="AlphaFoldDB" id="A0A194WZ58"/>
<dbReference type="InterPro" id="IPR002401">
    <property type="entry name" value="Cyt_P450_E_grp-I"/>
</dbReference>
<proteinExistence type="inferred from homology"/>
<dbReference type="PRINTS" id="PR00463">
    <property type="entry name" value="EP450I"/>
</dbReference>
<comment type="similarity">
    <text evidence="2">Belongs to the cytochrome P450 family.</text>
</comment>
<keyword evidence="7 10" id="KW-0503">Monooxygenase</keyword>